<name>A0A9W7YHE2_9FUNG</name>
<dbReference type="OrthoDB" id="5568849at2759"/>
<sequence length="167" mass="19090">MLVSHICLKAAVSGEMTASRSTIIKAYLAHEGPQTIRRLYEGVINRFPEQFAGVSRHKFKTIYLKNMRDFKQITMKLHRGEAPEGMSEKEFTKRAIAEKKGEWLVILDSKVAEMQLSGKVDLDVNHQSILDHIRNESAISKDFWEGRSNQPYDWRAVLEAAGRKTSL</sequence>
<protein>
    <submittedName>
        <fullName evidence="1">Uncharacterized protein</fullName>
    </submittedName>
</protein>
<dbReference type="AlphaFoldDB" id="A0A9W7YHE2"/>
<accession>A0A9W7YHE2</accession>
<proteinExistence type="predicted"/>
<dbReference type="Proteomes" id="UP001143981">
    <property type="component" value="Unassembled WGS sequence"/>
</dbReference>
<reference evidence="1" key="1">
    <citation type="submission" date="2022-07" db="EMBL/GenBank/DDBJ databases">
        <title>Phylogenomic reconstructions and comparative analyses of Kickxellomycotina fungi.</title>
        <authorList>
            <person name="Reynolds N.K."/>
            <person name="Stajich J.E."/>
            <person name="Barry K."/>
            <person name="Grigoriev I.V."/>
            <person name="Crous P."/>
            <person name="Smith M.E."/>
        </authorList>
    </citation>
    <scope>NUCLEOTIDE SEQUENCE</scope>
    <source>
        <strain evidence="1">BCRC 34381</strain>
    </source>
</reference>
<evidence type="ECO:0000313" key="1">
    <source>
        <dbReference type="EMBL" id="KAJ1736257.1"/>
    </source>
</evidence>
<organism evidence="1 2">
    <name type="scientific">Coemansia biformis</name>
    <dbReference type="NCBI Taxonomy" id="1286918"/>
    <lineage>
        <taxon>Eukaryota</taxon>
        <taxon>Fungi</taxon>
        <taxon>Fungi incertae sedis</taxon>
        <taxon>Zoopagomycota</taxon>
        <taxon>Kickxellomycotina</taxon>
        <taxon>Kickxellomycetes</taxon>
        <taxon>Kickxellales</taxon>
        <taxon>Kickxellaceae</taxon>
        <taxon>Coemansia</taxon>
    </lineage>
</organism>
<keyword evidence="2" id="KW-1185">Reference proteome</keyword>
<gene>
    <name evidence="1" type="ORF">LPJ61_000041</name>
</gene>
<comment type="caution">
    <text evidence="1">The sequence shown here is derived from an EMBL/GenBank/DDBJ whole genome shotgun (WGS) entry which is preliminary data.</text>
</comment>
<evidence type="ECO:0000313" key="2">
    <source>
        <dbReference type="Proteomes" id="UP001143981"/>
    </source>
</evidence>
<dbReference type="EMBL" id="JANBOI010000001">
    <property type="protein sequence ID" value="KAJ1736257.1"/>
    <property type="molecule type" value="Genomic_DNA"/>
</dbReference>